<evidence type="ECO:0000256" key="12">
    <source>
        <dbReference type="SAM" id="Phobius"/>
    </source>
</evidence>
<accession>A0A6P0BAX2</accession>
<evidence type="ECO:0000256" key="3">
    <source>
        <dbReference type="ARBA" id="ARBA00010323"/>
    </source>
</evidence>
<dbReference type="InterPro" id="IPR024194">
    <property type="entry name" value="Ac/AlaTfrase_AlgI/DltB"/>
</dbReference>
<dbReference type="GO" id="GO:0042121">
    <property type="term" value="P:alginic acid biosynthetic process"/>
    <property type="evidence" value="ECO:0007669"/>
    <property type="project" value="UniProtKB-KW"/>
</dbReference>
<feature type="transmembrane region" description="Helical" evidence="12">
    <location>
        <begin position="110"/>
        <end position="131"/>
    </location>
</feature>
<evidence type="ECO:0000256" key="2">
    <source>
        <dbReference type="ARBA" id="ARBA00005182"/>
    </source>
</evidence>
<comment type="subcellular location">
    <subcellularLocation>
        <location evidence="1">Cell membrane</location>
        <topology evidence="1">Multi-pass membrane protein</topology>
    </subcellularLocation>
</comment>
<dbReference type="PANTHER" id="PTHR13285">
    <property type="entry name" value="ACYLTRANSFERASE"/>
    <property type="match status" value="1"/>
</dbReference>
<sequence>MNFISLEYATLFCIVFVLYYLFPRQQIAILLSASLFFYGWSQPVELPLLLVVSMASSTVTYLILKDRYEPQRLMACGITLNLLVLGFFKYKFLFIEPLTTRAPAGLMENLLYVPLPIGISFYTFHCISLIGDAYRQQFTKDDLSGGLNFSRFLRNGLLYLIFFPQIVAGPIVKAHQFMPQIGKKTIRDVPFAEAVKWIIWGLFFKSFVADNLAQFTVWMDQPATFQGLGRYDLLALLFCYSFQIFADFAGYSAIAIGSAALLGYRLPINFNRPYTARSFSDFWRRWHISLSSFLREYLYIPLGGNRHGPIRTYVNLFVTMALGGLWHGAAISFLLWGVAHGLALCVERAFAPLARNLPSKGVAAAALQIGYSGLIFALVSWLWLFFKLQNFDHAWLYIDTIINASRDLTFHGDQYALIAIYAAPVVIAHLIPKRISEKDGMLMATGYAAMLTLSIFDKGPTDAFIYFQF</sequence>
<feature type="transmembrane region" description="Helical" evidence="12">
    <location>
        <begin position="152"/>
        <end position="172"/>
    </location>
</feature>
<dbReference type="RefSeq" id="WP_164578076.1">
    <property type="nucleotide sequence ID" value="NZ_WUEZ01000031.1"/>
</dbReference>
<dbReference type="InterPro" id="IPR028362">
    <property type="entry name" value="AlgI"/>
</dbReference>
<dbReference type="EMBL" id="WUEZ01000031">
    <property type="protein sequence ID" value="NEI37077.1"/>
    <property type="molecule type" value="Genomic_DNA"/>
</dbReference>
<feature type="transmembrane region" description="Helical" evidence="12">
    <location>
        <begin position="73"/>
        <end position="90"/>
    </location>
</feature>
<dbReference type="InterPro" id="IPR051085">
    <property type="entry name" value="MB_O-acyltransferase"/>
</dbReference>
<evidence type="ECO:0000313" key="13">
    <source>
        <dbReference type="EMBL" id="NEI37077.1"/>
    </source>
</evidence>
<organism evidence="13 14">
    <name type="scientific">Rhizobium leguminosarum</name>
    <dbReference type="NCBI Taxonomy" id="384"/>
    <lineage>
        <taxon>Bacteria</taxon>
        <taxon>Pseudomonadati</taxon>
        <taxon>Pseudomonadota</taxon>
        <taxon>Alphaproteobacteria</taxon>
        <taxon>Hyphomicrobiales</taxon>
        <taxon>Rhizobiaceae</taxon>
        <taxon>Rhizobium/Agrobacterium group</taxon>
        <taxon>Rhizobium</taxon>
    </lineage>
</organism>
<evidence type="ECO:0000256" key="11">
    <source>
        <dbReference type="PIRNR" id="PIRNR016636"/>
    </source>
</evidence>
<protein>
    <recommendedName>
        <fullName evidence="4">Probable alginate O-acetylase AlgI</fullName>
    </recommendedName>
    <alternativeName>
        <fullName evidence="10">Alginate biosynthesis protein AlgI</fullName>
    </alternativeName>
</protein>
<dbReference type="PIRSF" id="PIRSF500217">
    <property type="entry name" value="AlgI"/>
    <property type="match status" value="1"/>
</dbReference>
<comment type="pathway">
    <text evidence="2">Glycan biosynthesis; alginate biosynthesis.</text>
</comment>
<dbReference type="PANTHER" id="PTHR13285:SF18">
    <property type="entry name" value="PROTEIN-CYSTEINE N-PALMITOYLTRANSFERASE RASP"/>
    <property type="match status" value="1"/>
</dbReference>
<dbReference type="InterPro" id="IPR004299">
    <property type="entry name" value="MBOAT_fam"/>
</dbReference>
<feature type="transmembrane region" description="Helical" evidence="12">
    <location>
        <begin position="325"/>
        <end position="350"/>
    </location>
</feature>
<dbReference type="GO" id="GO:0016746">
    <property type="term" value="F:acyltransferase activity"/>
    <property type="evidence" value="ECO:0007669"/>
    <property type="project" value="UniProtKB-KW"/>
</dbReference>
<evidence type="ECO:0000313" key="14">
    <source>
        <dbReference type="Proteomes" id="UP000471560"/>
    </source>
</evidence>
<evidence type="ECO:0000256" key="4">
    <source>
        <dbReference type="ARBA" id="ARBA00016084"/>
    </source>
</evidence>
<dbReference type="GO" id="GO:0005886">
    <property type="term" value="C:plasma membrane"/>
    <property type="evidence" value="ECO:0007669"/>
    <property type="project" value="UniProtKB-SubCell"/>
</dbReference>
<name>A0A6P0BAX2_RHILE</name>
<dbReference type="Pfam" id="PF03062">
    <property type="entry name" value="MBOAT"/>
    <property type="match status" value="1"/>
</dbReference>
<evidence type="ECO:0000256" key="9">
    <source>
        <dbReference type="ARBA" id="ARBA00023136"/>
    </source>
</evidence>
<feature type="transmembrane region" description="Helical" evidence="12">
    <location>
        <begin position="46"/>
        <end position="64"/>
    </location>
</feature>
<comment type="similarity">
    <text evidence="3 11">Belongs to the membrane-bound acyltransferase family.</text>
</comment>
<reference evidence="13 14" key="1">
    <citation type="submission" date="2019-12" db="EMBL/GenBank/DDBJ databases">
        <title>Rhizobium genotypes associated with high levels of biological nitrogen fixation by grain legumes in a temperate-maritime cropping system.</title>
        <authorList>
            <person name="Maluk M."/>
            <person name="Francesc Ferrando Molina F."/>
            <person name="Lopez Del Egido L."/>
            <person name="Lafos M."/>
            <person name="Langarica-Fuentes A."/>
            <person name="Gebre Yohannes G."/>
            <person name="Young M.W."/>
            <person name="Martin P."/>
            <person name="Gantlett R."/>
            <person name="Kenicer G."/>
            <person name="Hawes C."/>
            <person name="Begg G.S."/>
            <person name="Quilliam R.S."/>
            <person name="Squire G.R."/>
            <person name="Poole P.S."/>
            <person name="Young P.W."/>
            <person name="Iannetta P.M."/>
            <person name="James E.K."/>
        </authorList>
    </citation>
    <scope>NUCLEOTIDE SEQUENCE [LARGE SCALE GENOMIC DNA]</scope>
    <source>
        <strain evidence="13 14">JHI1096</strain>
    </source>
</reference>
<feature type="transmembrane region" description="Helical" evidence="12">
    <location>
        <begin position="231"/>
        <end position="264"/>
    </location>
</feature>
<evidence type="ECO:0000256" key="5">
    <source>
        <dbReference type="ARBA" id="ARBA00022475"/>
    </source>
</evidence>
<proteinExistence type="inferred from homology"/>
<dbReference type="PIRSF" id="PIRSF016636">
    <property type="entry name" value="AlgI_DltB"/>
    <property type="match status" value="1"/>
</dbReference>
<evidence type="ECO:0000256" key="6">
    <source>
        <dbReference type="ARBA" id="ARBA00022692"/>
    </source>
</evidence>
<dbReference type="AlphaFoldDB" id="A0A6P0BAX2"/>
<evidence type="ECO:0000256" key="1">
    <source>
        <dbReference type="ARBA" id="ARBA00004651"/>
    </source>
</evidence>
<keyword evidence="8 12" id="KW-1133">Transmembrane helix</keyword>
<evidence type="ECO:0000256" key="10">
    <source>
        <dbReference type="ARBA" id="ARBA00031030"/>
    </source>
</evidence>
<keyword evidence="5 11" id="KW-1003">Cell membrane</keyword>
<keyword evidence="6 12" id="KW-0812">Transmembrane</keyword>
<feature type="transmembrane region" description="Helical" evidence="12">
    <location>
        <begin position="362"/>
        <end position="386"/>
    </location>
</feature>
<gene>
    <name evidence="13" type="ORF">GR204_24335</name>
</gene>
<comment type="caution">
    <text evidence="13">The sequence shown here is derived from an EMBL/GenBank/DDBJ whole genome shotgun (WGS) entry which is preliminary data.</text>
</comment>
<keyword evidence="11" id="KW-0808">Transferase</keyword>
<keyword evidence="11" id="KW-0012">Acyltransferase</keyword>
<keyword evidence="9 11" id="KW-0472">Membrane</keyword>
<keyword evidence="7" id="KW-0016">Alginate biosynthesis</keyword>
<evidence type="ECO:0000256" key="7">
    <source>
        <dbReference type="ARBA" id="ARBA00022841"/>
    </source>
</evidence>
<evidence type="ECO:0000256" key="8">
    <source>
        <dbReference type="ARBA" id="ARBA00022989"/>
    </source>
</evidence>
<dbReference type="Proteomes" id="UP000471560">
    <property type="component" value="Unassembled WGS sequence"/>
</dbReference>